<evidence type="ECO:0000313" key="2">
    <source>
        <dbReference type="Proteomes" id="UP000279236"/>
    </source>
</evidence>
<reference evidence="1 2" key="1">
    <citation type="submission" date="2018-11" db="EMBL/GenBank/DDBJ databases">
        <title>Genome sequence of Apiotrichum porosum DSM 27194.</title>
        <authorList>
            <person name="Aliyu H."/>
            <person name="Gorte O."/>
            <person name="Ochsenreither K."/>
        </authorList>
    </citation>
    <scope>NUCLEOTIDE SEQUENCE [LARGE SCALE GENOMIC DNA]</scope>
    <source>
        <strain evidence="1 2">DSM 27194</strain>
    </source>
</reference>
<dbReference type="RefSeq" id="XP_028477048.1">
    <property type="nucleotide sequence ID" value="XM_028622156.1"/>
</dbReference>
<name>A0A427XW09_9TREE</name>
<dbReference type="Proteomes" id="UP000279236">
    <property type="component" value="Unassembled WGS sequence"/>
</dbReference>
<sequence>MAPLLLTHFRARHRSVLTTLFSVTFLGAVAIVAFPCPAKERPDSAFPRFSTSAAVST</sequence>
<dbReference type="EMBL" id="RSCE01000004">
    <property type="protein sequence ID" value="RSH83096.1"/>
    <property type="molecule type" value="Genomic_DNA"/>
</dbReference>
<proteinExistence type="predicted"/>
<evidence type="ECO:0000313" key="1">
    <source>
        <dbReference type="EMBL" id="RSH83096.1"/>
    </source>
</evidence>
<keyword evidence="2" id="KW-1185">Reference proteome</keyword>
<comment type="caution">
    <text evidence="1">The sequence shown here is derived from an EMBL/GenBank/DDBJ whole genome shotgun (WGS) entry which is preliminary data.</text>
</comment>
<accession>A0A427XW09</accession>
<organism evidence="1 2">
    <name type="scientific">Apiotrichum porosum</name>
    <dbReference type="NCBI Taxonomy" id="105984"/>
    <lineage>
        <taxon>Eukaryota</taxon>
        <taxon>Fungi</taxon>
        <taxon>Dikarya</taxon>
        <taxon>Basidiomycota</taxon>
        <taxon>Agaricomycotina</taxon>
        <taxon>Tremellomycetes</taxon>
        <taxon>Trichosporonales</taxon>
        <taxon>Trichosporonaceae</taxon>
        <taxon>Apiotrichum</taxon>
    </lineage>
</organism>
<protein>
    <submittedName>
        <fullName evidence="1">Uncharacterized protein</fullName>
    </submittedName>
</protein>
<dbReference type="GeneID" id="39591296"/>
<dbReference type="OrthoDB" id="5410040at2759"/>
<dbReference type="AlphaFoldDB" id="A0A427XW09"/>
<gene>
    <name evidence="1" type="ORF">EHS24_006753</name>
</gene>